<evidence type="ECO:0000256" key="2">
    <source>
        <dbReference type="ARBA" id="ARBA00008564"/>
    </source>
</evidence>
<organism evidence="7 8">
    <name type="scientific">Cereibacter ovatus</name>
    <dbReference type="NCBI Taxonomy" id="439529"/>
    <lineage>
        <taxon>Bacteria</taxon>
        <taxon>Pseudomonadati</taxon>
        <taxon>Pseudomonadota</taxon>
        <taxon>Alphaproteobacteria</taxon>
        <taxon>Rhodobacterales</taxon>
        <taxon>Paracoccaceae</taxon>
        <taxon>Cereibacter</taxon>
    </lineage>
</organism>
<dbReference type="EMBL" id="OAOQ01000001">
    <property type="protein sequence ID" value="SNX67396.1"/>
    <property type="molecule type" value="Genomic_DNA"/>
</dbReference>
<dbReference type="Pfam" id="PF02361">
    <property type="entry name" value="CbiQ"/>
    <property type="match status" value="1"/>
</dbReference>
<keyword evidence="8" id="KW-1185">Reference proteome</keyword>
<keyword evidence="5 6" id="KW-0472">Membrane</keyword>
<dbReference type="InterPro" id="IPR003339">
    <property type="entry name" value="ABC/ECF_trnsptr_transmembrane"/>
</dbReference>
<dbReference type="CDD" id="cd16914">
    <property type="entry name" value="EcfT"/>
    <property type="match status" value="1"/>
</dbReference>
<dbReference type="GO" id="GO:0005886">
    <property type="term" value="C:plasma membrane"/>
    <property type="evidence" value="ECO:0007669"/>
    <property type="project" value="UniProtKB-ARBA"/>
</dbReference>
<feature type="transmembrane region" description="Helical" evidence="6">
    <location>
        <begin position="89"/>
        <end position="110"/>
    </location>
</feature>
<evidence type="ECO:0000256" key="4">
    <source>
        <dbReference type="ARBA" id="ARBA00022989"/>
    </source>
</evidence>
<protein>
    <submittedName>
        <fullName evidence="7">Biotin transport system permease protein</fullName>
    </submittedName>
</protein>
<dbReference type="OrthoDB" id="5868344at2"/>
<sequence length="198" mass="21166">MLTLTSPVETRLHRLPAGAKLAALALATVAITPVAGVAPALGVTAAVAGLYLAQGWRFAGHGVRMLRPLWPFLLILALWHGWADEIARGAVIALKLVAVVALANLVTMTTRLDAMIAVLERLARPFARLGLSPRVLAVSIALVIRFTPVLLARAERLAEAWRARSPRRPNWRLVVPLALGALDDAEQVAEALRARGGL</sequence>
<gene>
    <name evidence="7" type="ORF">SAMN05878503_10128</name>
</gene>
<evidence type="ECO:0000313" key="8">
    <source>
        <dbReference type="Proteomes" id="UP000219467"/>
    </source>
</evidence>
<feature type="transmembrane region" description="Helical" evidence="6">
    <location>
        <begin position="131"/>
        <end position="151"/>
    </location>
</feature>
<keyword evidence="3 6" id="KW-0812">Transmembrane</keyword>
<evidence type="ECO:0000256" key="3">
    <source>
        <dbReference type="ARBA" id="ARBA00022692"/>
    </source>
</evidence>
<dbReference type="RefSeq" id="WP_097028670.1">
    <property type="nucleotide sequence ID" value="NZ_OAOQ01000001.1"/>
</dbReference>
<proteinExistence type="inferred from homology"/>
<feature type="transmembrane region" description="Helical" evidence="6">
    <location>
        <begin position="65"/>
        <end position="83"/>
    </location>
</feature>
<dbReference type="AlphaFoldDB" id="A0A285CK46"/>
<comment type="subcellular location">
    <subcellularLocation>
        <location evidence="1">Membrane</location>
        <topology evidence="1">Multi-pass membrane protein</topology>
    </subcellularLocation>
</comment>
<evidence type="ECO:0000256" key="5">
    <source>
        <dbReference type="ARBA" id="ARBA00023136"/>
    </source>
</evidence>
<evidence type="ECO:0000256" key="6">
    <source>
        <dbReference type="SAM" id="Phobius"/>
    </source>
</evidence>
<accession>A0A285CK46</accession>
<name>A0A285CK46_9RHOB</name>
<keyword evidence="4 6" id="KW-1133">Transmembrane helix</keyword>
<reference evidence="8" key="1">
    <citation type="submission" date="2017-08" db="EMBL/GenBank/DDBJ databases">
        <authorList>
            <person name="Varghese N."/>
            <person name="Submissions S."/>
        </authorList>
    </citation>
    <scope>NUCLEOTIDE SEQUENCE [LARGE SCALE GENOMIC DNA]</scope>
    <source>
        <strain evidence="8">JA234</strain>
    </source>
</reference>
<comment type="similarity">
    <text evidence="2">Belongs to the CbiQ family.</text>
</comment>
<evidence type="ECO:0000256" key="1">
    <source>
        <dbReference type="ARBA" id="ARBA00004141"/>
    </source>
</evidence>
<evidence type="ECO:0000313" key="7">
    <source>
        <dbReference type="EMBL" id="SNX67396.1"/>
    </source>
</evidence>
<dbReference type="Proteomes" id="UP000219467">
    <property type="component" value="Unassembled WGS sequence"/>
</dbReference>
<feature type="transmembrane region" description="Helical" evidence="6">
    <location>
        <begin position="20"/>
        <end position="53"/>
    </location>
</feature>